<name>A0ABQ6JFX9_9ACTN</name>
<proteinExistence type="predicted"/>
<protein>
    <submittedName>
        <fullName evidence="2">Uncharacterized protein</fullName>
    </submittedName>
</protein>
<gene>
    <name evidence="2" type="ORF">GCM10025868_19420</name>
</gene>
<reference evidence="3" key="1">
    <citation type="journal article" date="2019" name="Int. J. Syst. Evol. Microbiol.">
        <title>The Global Catalogue of Microorganisms (GCM) 10K type strain sequencing project: providing services to taxonomists for standard genome sequencing and annotation.</title>
        <authorList>
            <consortium name="The Broad Institute Genomics Platform"/>
            <consortium name="The Broad Institute Genome Sequencing Center for Infectious Disease"/>
            <person name="Wu L."/>
            <person name="Ma J."/>
        </authorList>
    </citation>
    <scope>NUCLEOTIDE SEQUENCE [LARGE SCALE GENOMIC DNA]</scope>
    <source>
        <strain evidence="3">NBRC 108730</strain>
    </source>
</reference>
<evidence type="ECO:0000313" key="2">
    <source>
        <dbReference type="EMBL" id="GMA86692.1"/>
    </source>
</evidence>
<dbReference type="Proteomes" id="UP001157017">
    <property type="component" value="Unassembled WGS sequence"/>
</dbReference>
<comment type="caution">
    <text evidence="2">The sequence shown here is derived from an EMBL/GenBank/DDBJ whole genome shotgun (WGS) entry which is preliminary data.</text>
</comment>
<evidence type="ECO:0000256" key="1">
    <source>
        <dbReference type="SAM" id="MobiDB-lite"/>
    </source>
</evidence>
<sequence>MHRMSHRPWPRPTAAATHVVALAAALLVALGLALPADPAQALSRGDTTKPTTATFGVQPAFAGRPDARPFFRFGTTPDALVNDQAALRNYATRPVTLRLVASDATNLPDGGLTALPTGTASHDAGSWVALGGAARSGQVTVPGRSTVVVPFRLRVPHDATPGDHVAGLLASLVTTTRDAQGTDVRLDQRVGTRLFVRVSGPLRPSLQVSGVTATWHGSSWNPFARGTVTLRYRLQNAGNVALGASATGSVHGLVGPTTRARAAGAALLLPGNGVDASVEVRGVRPVLRERATVRVTPWW</sequence>
<accession>A0ABQ6JFX9</accession>
<keyword evidence="3" id="KW-1185">Reference proteome</keyword>
<feature type="region of interest" description="Disordered" evidence="1">
    <location>
        <begin position="40"/>
        <end position="59"/>
    </location>
</feature>
<organism evidence="2 3">
    <name type="scientific">Angustibacter aerolatus</name>
    <dbReference type="NCBI Taxonomy" id="1162965"/>
    <lineage>
        <taxon>Bacteria</taxon>
        <taxon>Bacillati</taxon>
        <taxon>Actinomycetota</taxon>
        <taxon>Actinomycetes</taxon>
        <taxon>Kineosporiales</taxon>
        <taxon>Kineosporiaceae</taxon>
    </lineage>
</organism>
<dbReference type="EMBL" id="BSUZ01000001">
    <property type="protein sequence ID" value="GMA86692.1"/>
    <property type="molecule type" value="Genomic_DNA"/>
</dbReference>
<evidence type="ECO:0000313" key="3">
    <source>
        <dbReference type="Proteomes" id="UP001157017"/>
    </source>
</evidence>